<dbReference type="RefSeq" id="WP_147082933.1">
    <property type="nucleotide sequence ID" value="NZ_VOQR01000001.1"/>
</dbReference>
<comment type="caution">
    <text evidence="2">The sequence shown here is derived from an EMBL/GenBank/DDBJ whole genome shotgun (WGS) entry which is preliminary data.</text>
</comment>
<organism evidence="2 3">
    <name type="scientific">Sphingomonas ginsenosidivorax</name>
    <dbReference type="NCBI Taxonomy" id="862135"/>
    <lineage>
        <taxon>Bacteria</taxon>
        <taxon>Pseudomonadati</taxon>
        <taxon>Pseudomonadota</taxon>
        <taxon>Alphaproteobacteria</taxon>
        <taxon>Sphingomonadales</taxon>
        <taxon>Sphingomonadaceae</taxon>
        <taxon>Sphingomonas</taxon>
    </lineage>
</organism>
<protein>
    <submittedName>
        <fullName evidence="2">Uncharacterized protein</fullName>
    </submittedName>
</protein>
<feature type="transmembrane region" description="Helical" evidence="1">
    <location>
        <begin position="47"/>
        <end position="66"/>
    </location>
</feature>
<dbReference type="OrthoDB" id="7594143at2"/>
<dbReference type="AlphaFoldDB" id="A0A5C6UHH6"/>
<evidence type="ECO:0000256" key="1">
    <source>
        <dbReference type="SAM" id="Phobius"/>
    </source>
</evidence>
<keyword evidence="3" id="KW-1185">Reference proteome</keyword>
<keyword evidence="1" id="KW-0812">Transmembrane</keyword>
<proteinExistence type="predicted"/>
<dbReference type="Proteomes" id="UP000321250">
    <property type="component" value="Unassembled WGS sequence"/>
</dbReference>
<keyword evidence="1" id="KW-0472">Membrane</keyword>
<reference evidence="2 3" key="1">
    <citation type="journal article" date="2013" name="Antonie Van Leeuwenhoek">
        <title>Sphingomonas ginsenosidivorax sp. nov., with the ability to transform ginsenosides.</title>
        <authorList>
            <person name="Jin X.F."/>
            <person name="Kim J.K."/>
            <person name="Liu Q.M."/>
            <person name="Kang M.S."/>
            <person name="He D."/>
            <person name="Jin F.X."/>
            <person name="Kim S.C."/>
            <person name="Im W.T."/>
        </authorList>
    </citation>
    <scope>NUCLEOTIDE SEQUENCE [LARGE SCALE GENOMIC DNA]</scope>
    <source>
        <strain evidence="2 3">KHI67</strain>
    </source>
</reference>
<dbReference type="EMBL" id="VOQR01000001">
    <property type="protein sequence ID" value="TXC71656.1"/>
    <property type="molecule type" value="Genomic_DNA"/>
</dbReference>
<evidence type="ECO:0000313" key="2">
    <source>
        <dbReference type="EMBL" id="TXC71656.1"/>
    </source>
</evidence>
<feature type="transmembrane region" description="Helical" evidence="1">
    <location>
        <begin position="72"/>
        <end position="92"/>
    </location>
</feature>
<accession>A0A5C6UHH6</accession>
<keyword evidence="1" id="KW-1133">Transmembrane helix</keyword>
<evidence type="ECO:0000313" key="3">
    <source>
        <dbReference type="Proteomes" id="UP000321250"/>
    </source>
</evidence>
<gene>
    <name evidence="2" type="ORF">FSB78_12395</name>
</gene>
<sequence>MSEVDDAIASARSSWARISEDRSAPLSIARADTRSRRRTTQAIGKRLTRIAVADGAILVAAVAIGMVVPLGIMGALLVMALLIAATLLFAVWPAETAPTPERLASVDIKALPAQTERWLDAQRPALPAPAVTLVDRIGLRLETLSPQLVAVDDDGEAAQEVRKLIGEQLPAFVKDYARVPPSLRTTPRNGRSPDAELVAGLSLIEQEIADMTTRLAQADLDTLSTRGRFLELKYKDENER</sequence>
<name>A0A5C6UHH6_9SPHN</name>